<name>A0A1A0MNE3_MYCMU</name>
<dbReference type="EMBL" id="LZSF01000132">
    <property type="protein sequence ID" value="OBA87014.1"/>
    <property type="molecule type" value="Genomic_DNA"/>
</dbReference>
<dbReference type="InterPro" id="IPR002514">
    <property type="entry name" value="Transposase_8"/>
</dbReference>
<gene>
    <name evidence="1" type="ORF">A5642_21550</name>
</gene>
<dbReference type="GO" id="GO:0004803">
    <property type="term" value="F:transposase activity"/>
    <property type="evidence" value="ECO:0007669"/>
    <property type="project" value="InterPro"/>
</dbReference>
<dbReference type="SUPFAM" id="SSF46689">
    <property type="entry name" value="Homeodomain-like"/>
    <property type="match status" value="1"/>
</dbReference>
<dbReference type="GO" id="GO:0003677">
    <property type="term" value="F:DNA binding"/>
    <property type="evidence" value="ECO:0007669"/>
    <property type="project" value="InterPro"/>
</dbReference>
<reference evidence="1 2" key="1">
    <citation type="submission" date="2016-06" db="EMBL/GenBank/DDBJ databases">
        <authorList>
            <person name="Kjaerup R.B."/>
            <person name="Dalgaard T.S."/>
            <person name="Juul-Madsen H.R."/>
        </authorList>
    </citation>
    <scope>NUCLEOTIDE SEQUENCE [LARGE SCALE GENOMIC DNA]</scope>
    <source>
        <strain evidence="1 2">1199456.5</strain>
    </source>
</reference>
<comment type="caution">
    <text evidence="1">The sequence shown here is derived from an EMBL/GenBank/DDBJ whole genome shotgun (WGS) entry which is preliminary data.</text>
</comment>
<evidence type="ECO:0000313" key="1">
    <source>
        <dbReference type="EMBL" id="OBA87014.1"/>
    </source>
</evidence>
<evidence type="ECO:0000313" key="2">
    <source>
        <dbReference type="Proteomes" id="UP000093962"/>
    </source>
</evidence>
<dbReference type="Proteomes" id="UP000093962">
    <property type="component" value="Unassembled WGS sequence"/>
</dbReference>
<dbReference type="InterPro" id="IPR036388">
    <property type="entry name" value="WH-like_DNA-bd_sf"/>
</dbReference>
<dbReference type="Gene3D" id="1.10.10.10">
    <property type="entry name" value="Winged helix-like DNA-binding domain superfamily/Winged helix DNA-binding domain"/>
    <property type="match status" value="1"/>
</dbReference>
<proteinExistence type="predicted"/>
<dbReference type="Pfam" id="PF01527">
    <property type="entry name" value="HTH_Tnp_1"/>
    <property type="match status" value="1"/>
</dbReference>
<dbReference type="AlphaFoldDB" id="A0A1A0MNE3"/>
<accession>A0A1A0MNE3</accession>
<sequence>MHTFFRGKVIRIMPKKYDEEFKARAVRLVADHADEYDTRTACITAVAKRLGVSYESLRRWVNQGEVDTGVREGVPSDTARELRELKRKNKELEETIEILKAATSFFARESDPRRR</sequence>
<protein>
    <submittedName>
        <fullName evidence="1">Transposase</fullName>
    </submittedName>
</protein>
<organism evidence="1 2">
    <name type="scientific">Mycolicibacterium mucogenicum</name>
    <name type="common">Mycobacterium mucogenicum</name>
    <dbReference type="NCBI Taxonomy" id="56689"/>
    <lineage>
        <taxon>Bacteria</taxon>
        <taxon>Bacillati</taxon>
        <taxon>Actinomycetota</taxon>
        <taxon>Actinomycetes</taxon>
        <taxon>Mycobacteriales</taxon>
        <taxon>Mycobacteriaceae</taxon>
        <taxon>Mycolicibacterium</taxon>
    </lineage>
</organism>
<dbReference type="GO" id="GO:0006313">
    <property type="term" value="P:DNA transposition"/>
    <property type="evidence" value="ECO:0007669"/>
    <property type="project" value="InterPro"/>
</dbReference>
<dbReference type="InterPro" id="IPR009057">
    <property type="entry name" value="Homeodomain-like_sf"/>
</dbReference>